<gene>
    <name evidence="1" type="ordered locus">REQ_27310</name>
</gene>
<evidence type="ECO:0000313" key="2">
    <source>
        <dbReference type="Proteomes" id="UP000006892"/>
    </source>
</evidence>
<organism evidence="1">
    <name type="scientific">Rhodococcus hoagii (strain 103S)</name>
    <name type="common">Rhodococcus equi</name>
    <dbReference type="NCBI Taxonomy" id="685727"/>
    <lineage>
        <taxon>Bacteria</taxon>
        <taxon>Bacillati</taxon>
        <taxon>Actinomycetota</taxon>
        <taxon>Actinomycetes</taxon>
        <taxon>Mycobacteriales</taxon>
        <taxon>Nocardiaceae</taxon>
        <taxon>Prescottella</taxon>
    </lineage>
</organism>
<sequence>MGITRCADLTVARWLERSDEDWRHLAARGPRDFEKHARLRFIPDPSFPGQSEGDVRRAPGALSDNEQLGVALAELTPYTATPDDCYFCIWEGWPSFSGDDPMPKISIPNRAYFLFRGSLADVADWDSQVSELLQDTVAPTPAFVWPADHAWCVTCDVDPHFATIGASADAIARLVADTRVDVVVDDPDTEPPYYG</sequence>
<evidence type="ECO:0008006" key="3">
    <source>
        <dbReference type="Google" id="ProtNLM"/>
    </source>
</evidence>
<dbReference type="RefSeq" id="WP_013416327.1">
    <property type="nucleotide sequence ID" value="NC_014659.1"/>
</dbReference>
<accession>A0A3S5Y889</accession>
<dbReference type="AlphaFoldDB" id="A0A3S5Y889"/>
<reference evidence="1" key="1">
    <citation type="journal article" date="2010" name="PLoS Genet.">
        <title>The genome of a pathogenic rhodococcus: cooptive virulence underpinned by key gene acquisitions.</title>
        <authorList>
            <person name="Letek M."/>
            <person name="Gonzalez P."/>
            <person name="Macarthur I."/>
            <person name="Rodriguez H."/>
            <person name="Freeman T.C."/>
            <person name="Valero-Rello A."/>
            <person name="Blanco M."/>
            <person name="Buckley T."/>
            <person name="Cherevach I."/>
            <person name="Fahey R."/>
            <person name="Hapeshi A."/>
            <person name="Holdstock J."/>
            <person name="Leadon D."/>
            <person name="Navas J."/>
            <person name="Ocampo A."/>
            <person name="Quail M.A."/>
            <person name="Sanders M."/>
            <person name="Scortti M.M."/>
            <person name="Prescott J.F."/>
            <person name="Fogarty U."/>
            <person name="Meijer W.G."/>
            <person name="Parkhill J."/>
            <person name="Bentley S.D."/>
            <person name="Vazquez-Boland J.A."/>
        </authorList>
    </citation>
    <scope>NUCLEOTIDE SEQUENCE [LARGE SCALE GENOMIC DNA]</scope>
    <source>
        <strain evidence="1 2">103S</strain>
    </source>
</reference>
<name>A0A3S5Y889_RHOH1</name>
<dbReference type="EMBL" id="FN563149">
    <property type="protein sequence ID" value="CBH48751.1"/>
    <property type="molecule type" value="Genomic_DNA"/>
</dbReference>
<protein>
    <recommendedName>
        <fullName evidence="3">DUF2716 domain-containing protein</fullName>
    </recommendedName>
</protein>
<dbReference type="KEGG" id="req:REQ_27310"/>
<proteinExistence type="predicted"/>
<dbReference type="Proteomes" id="UP001154400">
    <property type="component" value="Chromosome"/>
</dbReference>
<evidence type="ECO:0000313" key="1">
    <source>
        <dbReference type="EMBL" id="CBH48751.1"/>
    </source>
</evidence>